<evidence type="ECO:0000313" key="1">
    <source>
        <dbReference type="EMBL" id="SOU89308.1"/>
    </source>
</evidence>
<accession>A0A2I2M9T2</accession>
<dbReference type="EMBL" id="OENE01000025">
    <property type="protein sequence ID" value="SOU89308.1"/>
    <property type="molecule type" value="Genomic_DNA"/>
</dbReference>
<evidence type="ECO:0000313" key="2">
    <source>
        <dbReference type="Proteomes" id="UP000490060"/>
    </source>
</evidence>
<name>A0A2I2M9T2_9FLAO</name>
<sequence>MIDGVKILVSKDTAISWAKNPLLRFSSNKDEETSERVGLSCIAEFQGLIFKIYFDKDTDGIRYGTFQGSLHKYFNKGIHNRNDFTFYDLQDVLQELSFKFSIVLLTSIIQNLEYGVNIYTLIPAKEVVDSVVAYKGYAFRFFEIKRKRDGQKIDQPQQSSLKIYNKGKADGVSDNLLRFEKKALKNIYLKKQFDIETLADLTDLTKMQRLADDLHSCWNDIIYYDKKINYRALTNHQQKKVLYWATPRNWQDYTNKERYKQRIRFKDILSKYGSSSYKDIGSLIDEKCKELTAPKRGQINRVCKEIKQHQKGDELTEYVNGYFVPQNPQKTNLNILPKNHQKYQPKKANKKRICKSCENDISHKRVNAKYCDKKCNNISNGIIRTMKNRKRIVQEKQDLIRLLKLTPKNKFWLMISYKTDSGIYTDTLKQSEIKTSKDWIKSVQKVLVTEYRKNAPPIILRSYRARKLLSEINTRNGI</sequence>
<dbReference type="RefSeq" id="WP_172505605.1">
    <property type="nucleotide sequence ID" value="NZ_OENE01000025.1"/>
</dbReference>
<reference evidence="1 2" key="1">
    <citation type="submission" date="2017-11" db="EMBL/GenBank/DDBJ databases">
        <authorList>
            <person name="Duchaud E."/>
        </authorList>
    </citation>
    <scope>NUCLEOTIDE SEQUENCE [LARGE SCALE GENOMIC DNA]</scope>
    <source>
        <strain evidence="1 2">TNO010</strain>
    </source>
</reference>
<protein>
    <submittedName>
        <fullName evidence="1">Uncharacterized protein</fullName>
    </submittedName>
</protein>
<dbReference type="AlphaFoldDB" id="A0A2I2M9T2"/>
<organism evidence="1 2">
    <name type="scientific">Tenacibaculum finnmarkense genomovar ulcerans</name>
    <dbReference type="NCBI Taxonomy" id="2781388"/>
    <lineage>
        <taxon>Bacteria</taxon>
        <taxon>Pseudomonadati</taxon>
        <taxon>Bacteroidota</taxon>
        <taxon>Flavobacteriia</taxon>
        <taxon>Flavobacteriales</taxon>
        <taxon>Flavobacteriaceae</taxon>
        <taxon>Tenacibaculum</taxon>
        <taxon>Tenacibaculum finnmarkense</taxon>
    </lineage>
</organism>
<dbReference type="Proteomes" id="UP000490060">
    <property type="component" value="Unassembled WGS sequence"/>
</dbReference>
<gene>
    <name evidence="1" type="ORF">TNO010_310164</name>
</gene>
<proteinExistence type="predicted"/>